<dbReference type="PROSITE" id="PS51192">
    <property type="entry name" value="HELICASE_ATP_BIND_1"/>
    <property type="match status" value="1"/>
</dbReference>
<sequence length="471" mass="52888">MSSLPKLRDYQLRAIEGVRQAIRDGHRRILVVVPTGGGKTTIAGSMIHGSDEKGNPVLFMAHRKELVEQAADRLIQFDIAPGIIMAGYPPRRRKNVQVASIQTLIKRDMPNAKVVFVDEAHHSVSPSFIELLDKYPEAKIIGLTATPYRMDGRGLGDVYDVIVAPITVAELIEQGHLTPPRYYGTRKDLEPALDKVDVVRGDYDKKQLFASFDKRELYDGVVKNYQKFAPGTKAVVFNINVEHSLNVRDAFLAAGIQAEHVDGDTHKDTRKRLLQDFRAGKFEVLCNVNLLTEGFDLPAIETVILNRATKSKSLYLQMVGRGLRTAPGKKYCTVIDQGGNVRQFGPVEHPEEYELSTTNKRKASGVSDSPPQKMCPGCERLLYLSVAQCPQCAHRFASETMELQEAEFIELTDFLPKSVKVKAAKPQRPEHLKKSWADMTEDELYEFAELMNYKPGWVHIQLSKRNESIEA</sequence>
<dbReference type="PANTHER" id="PTHR47396">
    <property type="entry name" value="TYPE I RESTRICTION ENZYME ECOKI R PROTEIN"/>
    <property type="match status" value="1"/>
</dbReference>
<feature type="domain" description="Helicase C-terminal" evidence="2">
    <location>
        <begin position="204"/>
        <end position="363"/>
    </location>
</feature>
<evidence type="ECO:0000313" key="3">
    <source>
        <dbReference type="EMBL" id="GGF22434.1"/>
    </source>
</evidence>
<reference evidence="4" key="1">
    <citation type="journal article" date="2019" name="Int. J. Syst. Evol. Microbiol.">
        <title>The Global Catalogue of Microorganisms (GCM) 10K type strain sequencing project: providing services to taxonomists for standard genome sequencing and annotation.</title>
        <authorList>
            <consortium name="The Broad Institute Genomics Platform"/>
            <consortium name="The Broad Institute Genome Sequencing Center for Infectious Disease"/>
            <person name="Wu L."/>
            <person name="Ma J."/>
        </authorList>
    </citation>
    <scope>NUCLEOTIDE SEQUENCE [LARGE SCALE GENOMIC DNA]</scope>
    <source>
        <strain evidence="4">CGMCC 1.15197</strain>
    </source>
</reference>
<evidence type="ECO:0000259" key="1">
    <source>
        <dbReference type="PROSITE" id="PS51192"/>
    </source>
</evidence>
<keyword evidence="3" id="KW-0067">ATP-binding</keyword>
<dbReference type="InterPro" id="IPR001650">
    <property type="entry name" value="Helicase_C-like"/>
</dbReference>
<dbReference type="SMART" id="SM00490">
    <property type="entry name" value="HELICc"/>
    <property type="match status" value="1"/>
</dbReference>
<dbReference type="SUPFAM" id="SSF52540">
    <property type="entry name" value="P-loop containing nucleoside triphosphate hydrolases"/>
    <property type="match status" value="1"/>
</dbReference>
<proteinExistence type="predicted"/>
<evidence type="ECO:0000259" key="2">
    <source>
        <dbReference type="PROSITE" id="PS51194"/>
    </source>
</evidence>
<comment type="caution">
    <text evidence="3">The sequence shown here is derived from an EMBL/GenBank/DDBJ whole genome shotgun (WGS) entry which is preliminary data.</text>
</comment>
<dbReference type="CDD" id="cd18799">
    <property type="entry name" value="SF2_C_EcoAI-like"/>
    <property type="match status" value="1"/>
</dbReference>
<keyword evidence="4" id="KW-1185">Reference proteome</keyword>
<dbReference type="InterPro" id="IPR006935">
    <property type="entry name" value="Helicase/UvrB_N"/>
</dbReference>
<accession>A0ABQ1UNN1</accession>
<dbReference type="PROSITE" id="PS51194">
    <property type="entry name" value="HELICASE_CTER"/>
    <property type="match status" value="1"/>
</dbReference>
<dbReference type="Proteomes" id="UP000632273">
    <property type="component" value="Unassembled WGS sequence"/>
</dbReference>
<evidence type="ECO:0000313" key="4">
    <source>
        <dbReference type="Proteomes" id="UP000632273"/>
    </source>
</evidence>
<dbReference type="RefSeq" id="WP_188815594.1">
    <property type="nucleotide sequence ID" value="NZ_BMHT01000007.1"/>
</dbReference>
<feature type="domain" description="Helicase ATP-binding" evidence="1">
    <location>
        <begin position="20"/>
        <end position="147"/>
    </location>
</feature>
<protein>
    <submittedName>
        <fullName evidence="3">DEAD/DEAH box helicase</fullName>
    </submittedName>
</protein>
<keyword evidence="3" id="KW-0378">Hydrolase</keyword>
<dbReference type="InterPro" id="IPR027417">
    <property type="entry name" value="P-loop_NTPase"/>
</dbReference>
<organism evidence="3 4">
    <name type="scientific">Hymenobacter cavernae</name>
    <dbReference type="NCBI Taxonomy" id="2044852"/>
    <lineage>
        <taxon>Bacteria</taxon>
        <taxon>Pseudomonadati</taxon>
        <taxon>Bacteroidota</taxon>
        <taxon>Cytophagia</taxon>
        <taxon>Cytophagales</taxon>
        <taxon>Hymenobacteraceae</taxon>
        <taxon>Hymenobacter</taxon>
    </lineage>
</organism>
<keyword evidence="3" id="KW-0547">Nucleotide-binding</keyword>
<dbReference type="InterPro" id="IPR014001">
    <property type="entry name" value="Helicase_ATP-bd"/>
</dbReference>
<dbReference type="PANTHER" id="PTHR47396:SF1">
    <property type="entry name" value="ATP-DEPENDENT HELICASE IRC3-RELATED"/>
    <property type="match status" value="1"/>
</dbReference>
<dbReference type="GO" id="GO:0004386">
    <property type="term" value="F:helicase activity"/>
    <property type="evidence" value="ECO:0007669"/>
    <property type="project" value="UniProtKB-KW"/>
</dbReference>
<dbReference type="Pfam" id="PF00271">
    <property type="entry name" value="Helicase_C"/>
    <property type="match status" value="1"/>
</dbReference>
<dbReference type="EMBL" id="BMHT01000007">
    <property type="protein sequence ID" value="GGF22434.1"/>
    <property type="molecule type" value="Genomic_DNA"/>
</dbReference>
<gene>
    <name evidence="3" type="ORF">GCM10011383_37590</name>
</gene>
<name>A0ABQ1UNN1_9BACT</name>
<dbReference type="InterPro" id="IPR050742">
    <property type="entry name" value="Helicase_Restrict-Modif_Enz"/>
</dbReference>
<dbReference type="Pfam" id="PF04851">
    <property type="entry name" value="ResIII"/>
    <property type="match status" value="1"/>
</dbReference>
<dbReference type="Gene3D" id="3.40.50.300">
    <property type="entry name" value="P-loop containing nucleotide triphosphate hydrolases"/>
    <property type="match status" value="2"/>
</dbReference>
<keyword evidence="3" id="KW-0347">Helicase</keyword>
<dbReference type="SMART" id="SM00487">
    <property type="entry name" value="DEXDc"/>
    <property type="match status" value="1"/>
</dbReference>